<dbReference type="EMBL" id="SEOQ01000487">
    <property type="protein sequence ID" value="TFY61895.1"/>
    <property type="molecule type" value="Genomic_DNA"/>
</dbReference>
<organism evidence="1 2">
    <name type="scientific">Dentipellis fragilis</name>
    <dbReference type="NCBI Taxonomy" id="205917"/>
    <lineage>
        <taxon>Eukaryota</taxon>
        <taxon>Fungi</taxon>
        <taxon>Dikarya</taxon>
        <taxon>Basidiomycota</taxon>
        <taxon>Agaricomycotina</taxon>
        <taxon>Agaricomycetes</taxon>
        <taxon>Russulales</taxon>
        <taxon>Hericiaceae</taxon>
        <taxon>Dentipellis</taxon>
    </lineage>
</organism>
<reference evidence="1 2" key="1">
    <citation type="submission" date="2019-02" db="EMBL/GenBank/DDBJ databases">
        <title>Genome sequencing of the rare red list fungi Dentipellis fragilis.</title>
        <authorList>
            <person name="Buettner E."/>
            <person name="Kellner H."/>
        </authorList>
    </citation>
    <scope>NUCLEOTIDE SEQUENCE [LARGE SCALE GENOMIC DNA]</scope>
    <source>
        <strain evidence="1 2">DSM 105465</strain>
    </source>
</reference>
<accession>A0A4Y9YHR0</accession>
<evidence type="ECO:0000313" key="2">
    <source>
        <dbReference type="Proteomes" id="UP000298327"/>
    </source>
</evidence>
<protein>
    <submittedName>
        <fullName evidence="1">Uncharacterized protein</fullName>
    </submittedName>
</protein>
<dbReference type="AlphaFoldDB" id="A0A4Y9YHR0"/>
<dbReference type="Proteomes" id="UP000298327">
    <property type="component" value="Unassembled WGS sequence"/>
</dbReference>
<gene>
    <name evidence="1" type="ORF">EVG20_g6892</name>
</gene>
<keyword evidence="2" id="KW-1185">Reference proteome</keyword>
<name>A0A4Y9YHR0_9AGAM</name>
<comment type="caution">
    <text evidence="1">The sequence shown here is derived from an EMBL/GenBank/DDBJ whole genome shotgun (WGS) entry which is preliminary data.</text>
</comment>
<evidence type="ECO:0000313" key="1">
    <source>
        <dbReference type="EMBL" id="TFY61895.1"/>
    </source>
</evidence>
<sequence>MRAIRSPQRATHARALKQCSLQLPVFRQTERRVSGKDNPAEGAVKFGHAIAHDDLDDPRIKDVSKRRTLQLITLAALA</sequence>
<proteinExistence type="predicted"/>